<keyword evidence="8" id="KW-0443">Lipid metabolism</keyword>
<gene>
    <name evidence="17" type="primary">fabF</name>
    <name evidence="17" type="ORF">AB8O55_14380</name>
</gene>
<evidence type="ECO:0000256" key="15">
    <source>
        <dbReference type="RuleBase" id="RU003694"/>
    </source>
</evidence>
<evidence type="ECO:0000256" key="13">
    <source>
        <dbReference type="ARBA" id="ARBA00047659"/>
    </source>
</evidence>
<reference evidence="17 18" key="1">
    <citation type="submission" date="2024-08" db="EMBL/GenBank/DDBJ databases">
        <title>Genome mining of Saccharopolyspora cebuensis PGLac3 from Nigerian medicinal plant.</title>
        <authorList>
            <person name="Ezeobiora C.E."/>
            <person name="Igbokwe N.H."/>
            <person name="Amin D.H."/>
            <person name="Mendie U.E."/>
        </authorList>
    </citation>
    <scope>NUCLEOTIDE SEQUENCE [LARGE SCALE GENOMIC DNA]</scope>
    <source>
        <strain evidence="17 18">PGLac3</strain>
    </source>
</reference>
<evidence type="ECO:0000313" key="18">
    <source>
        <dbReference type="Proteomes" id="UP001564626"/>
    </source>
</evidence>
<dbReference type="SMART" id="SM00825">
    <property type="entry name" value="PKS_KS"/>
    <property type="match status" value="1"/>
</dbReference>
<feature type="domain" description="Ketosynthase family 3 (KS3)" evidence="16">
    <location>
        <begin position="10"/>
        <end position="417"/>
    </location>
</feature>
<evidence type="ECO:0000256" key="9">
    <source>
        <dbReference type="ARBA" id="ARBA00023160"/>
    </source>
</evidence>
<dbReference type="Proteomes" id="UP001564626">
    <property type="component" value="Unassembled WGS sequence"/>
</dbReference>
<evidence type="ECO:0000313" key="17">
    <source>
        <dbReference type="EMBL" id="MEY8040589.1"/>
    </source>
</evidence>
<dbReference type="InterPro" id="IPR000794">
    <property type="entry name" value="Beta-ketoacyl_synthase"/>
</dbReference>
<evidence type="ECO:0000256" key="14">
    <source>
        <dbReference type="PIRNR" id="PIRNR000447"/>
    </source>
</evidence>
<dbReference type="NCBIfam" id="NF005589">
    <property type="entry name" value="PRK07314.1"/>
    <property type="match status" value="1"/>
</dbReference>
<dbReference type="Gene3D" id="3.40.47.10">
    <property type="match status" value="1"/>
</dbReference>
<evidence type="ECO:0000256" key="3">
    <source>
        <dbReference type="ARBA" id="ARBA00012356"/>
    </source>
</evidence>
<keyword evidence="7" id="KW-0276">Fatty acid metabolism</keyword>
<dbReference type="GO" id="GO:0004315">
    <property type="term" value="F:3-oxoacyl-[acyl-carrier-protein] synthase activity"/>
    <property type="evidence" value="ECO:0007669"/>
    <property type="project" value="UniProtKB-EC"/>
</dbReference>
<comment type="catalytic activity">
    <reaction evidence="13 14">
        <text>a fatty acyl-[ACP] + malonyl-[ACP] + H(+) = a 3-oxoacyl-[ACP] + holo-[ACP] + CO2</text>
        <dbReference type="Rhea" id="RHEA:22836"/>
        <dbReference type="Rhea" id="RHEA-COMP:9623"/>
        <dbReference type="Rhea" id="RHEA-COMP:9685"/>
        <dbReference type="Rhea" id="RHEA-COMP:9916"/>
        <dbReference type="Rhea" id="RHEA-COMP:14125"/>
        <dbReference type="ChEBI" id="CHEBI:15378"/>
        <dbReference type="ChEBI" id="CHEBI:16526"/>
        <dbReference type="ChEBI" id="CHEBI:64479"/>
        <dbReference type="ChEBI" id="CHEBI:78449"/>
        <dbReference type="ChEBI" id="CHEBI:78776"/>
        <dbReference type="ChEBI" id="CHEBI:138651"/>
    </reaction>
</comment>
<keyword evidence="5 14" id="KW-0444">Lipid biosynthesis</keyword>
<dbReference type="EMBL" id="JBGEHV010000023">
    <property type="protein sequence ID" value="MEY8040589.1"/>
    <property type="molecule type" value="Genomic_DNA"/>
</dbReference>
<comment type="function">
    <text evidence="11 14">Involved in the type II fatty acid elongation cycle. Catalyzes the elongation of a wide range of acyl-ACP by the addition of two carbons from malonyl-ACP to an acyl acceptor. Can efficiently catalyze the conversion of palmitoleoyl-ACP (cis-hexadec-9-enoyl-ACP) to cis-vaccenoyl-ACP (cis-octadec-11-enoyl-ACP), an essential step in the thermal regulation of fatty acid composition.</text>
</comment>
<evidence type="ECO:0000256" key="12">
    <source>
        <dbReference type="ARBA" id="ARBA00047318"/>
    </source>
</evidence>
<evidence type="ECO:0000256" key="10">
    <source>
        <dbReference type="ARBA" id="ARBA00023315"/>
    </source>
</evidence>
<dbReference type="PANTHER" id="PTHR11712">
    <property type="entry name" value="POLYKETIDE SYNTHASE-RELATED"/>
    <property type="match status" value="1"/>
</dbReference>
<comment type="caution">
    <text evidence="17">The sequence shown here is derived from an EMBL/GenBank/DDBJ whole genome shotgun (WGS) entry which is preliminary data.</text>
</comment>
<dbReference type="SUPFAM" id="SSF53901">
    <property type="entry name" value="Thiolase-like"/>
    <property type="match status" value="2"/>
</dbReference>
<evidence type="ECO:0000259" key="16">
    <source>
        <dbReference type="PROSITE" id="PS52004"/>
    </source>
</evidence>
<comment type="pathway">
    <text evidence="1 14">Lipid metabolism; fatty acid biosynthesis.</text>
</comment>
<evidence type="ECO:0000256" key="7">
    <source>
        <dbReference type="ARBA" id="ARBA00022832"/>
    </source>
</evidence>
<dbReference type="InterPro" id="IPR017568">
    <property type="entry name" value="3-oxoacyl-ACP_synth-2"/>
</dbReference>
<evidence type="ECO:0000256" key="5">
    <source>
        <dbReference type="ARBA" id="ARBA00022516"/>
    </source>
</evidence>
<dbReference type="Pfam" id="PF00109">
    <property type="entry name" value="ketoacyl-synt"/>
    <property type="match status" value="1"/>
</dbReference>
<dbReference type="NCBIfam" id="TIGR03150">
    <property type="entry name" value="fabF"/>
    <property type="match status" value="1"/>
</dbReference>
<dbReference type="Pfam" id="PF02801">
    <property type="entry name" value="Ketoacyl-synt_C"/>
    <property type="match status" value="1"/>
</dbReference>
<name>A0ABV4CIL6_9PSEU</name>
<dbReference type="InterPro" id="IPR014031">
    <property type="entry name" value="Ketoacyl_synth_C"/>
</dbReference>
<dbReference type="InterPro" id="IPR014030">
    <property type="entry name" value="Ketoacyl_synth_N"/>
</dbReference>
<evidence type="ECO:0000256" key="1">
    <source>
        <dbReference type="ARBA" id="ARBA00005194"/>
    </source>
</evidence>
<dbReference type="PANTHER" id="PTHR11712:SF336">
    <property type="entry name" value="3-OXOACYL-[ACYL-CARRIER-PROTEIN] SYNTHASE, MITOCHONDRIAL"/>
    <property type="match status" value="1"/>
</dbReference>
<sequence>MLSEQLRKLRRRVVVTGVGAVTPVGLTFDATWDAFLAGRSGVAQISTFDTDDLPTSIAGQIKDFDPAPYLPRSVARRMDSYAQYAMAAALQAQQSAKLTIDESNADRVGVLIGSGYGAVNSIDEFSVTIRRKGPRAISPFAPITGAIDSAAGEISMALTARGPSRAISSACATGTDALGEAARWIQFGMADAVVVGGADNCVTRVDLAGSGNARALSRRTDAPEEASRPFDEDRDGFVMSAGAGVLVLEDAERAEQRGATILAEVLGYGCSSDAYHWTAPQPEGLGAKRAMRAALADAGIRPEQVDHVNAHGTGTKLNDASEVASLREVLGERATRIPVCSIKSMTGHMIGAAGAVEAITAVRTIRTGIVPPTINCHRPLDPEFNFVPGEPQTHDVRVAMSNSFGFGGHNAVVVLGAWER</sequence>
<evidence type="ECO:0000256" key="2">
    <source>
        <dbReference type="ARBA" id="ARBA00008467"/>
    </source>
</evidence>
<evidence type="ECO:0000256" key="11">
    <source>
        <dbReference type="ARBA" id="ARBA00024006"/>
    </source>
</evidence>
<evidence type="ECO:0000256" key="6">
    <source>
        <dbReference type="ARBA" id="ARBA00022679"/>
    </source>
</evidence>
<comment type="similarity">
    <text evidence="2 14 15">Belongs to the thiolase-like superfamily. Beta-ketoacyl-ACP synthases family.</text>
</comment>
<accession>A0ABV4CIL6</accession>
<organism evidence="17 18">
    <name type="scientific">Saccharopolyspora cebuensis</name>
    <dbReference type="NCBI Taxonomy" id="418759"/>
    <lineage>
        <taxon>Bacteria</taxon>
        <taxon>Bacillati</taxon>
        <taxon>Actinomycetota</taxon>
        <taxon>Actinomycetes</taxon>
        <taxon>Pseudonocardiales</taxon>
        <taxon>Pseudonocardiaceae</taxon>
        <taxon>Saccharopolyspora</taxon>
    </lineage>
</organism>
<dbReference type="InterPro" id="IPR020841">
    <property type="entry name" value="PKS_Beta-ketoAc_synthase_dom"/>
</dbReference>
<dbReference type="PROSITE" id="PS52004">
    <property type="entry name" value="KS3_2"/>
    <property type="match status" value="1"/>
</dbReference>
<comment type="catalytic activity">
    <reaction evidence="12 14">
        <text>(9Z)-hexadecenoyl-[ACP] + malonyl-[ACP] + H(+) = 3-oxo-(11Z)-octadecenoyl-[ACP] + holo-[ACP] + CO2</text>
        <dbReference type="Rhea" id="RHEA:55040"/>
        <dbReference type="Rhea" id="RHEA-COMP:9623"/>
        <dbReference type="Rhea" id="RHEA-COMP:9685"/>
        <dbReference type="Rhea" id="RHEA-COMP:10800"/>
        <dbReference type="Rhea" id="RHEA-COMP:14074"/>
        <dbReference type="ChEBI" id="CHEBI:15378"/>
        <dbReference type="ChEBI" id="CHEBI:16526"/>
        <dbReference type="ChEBI" id="CHEBI:64479"/>
        <dbReference type="ChEBI" id="CHEBI:78449"/>
        <dbReference type="ChEBI" id="CHEBI:83989"/>
        <dbReference type="ChEBI" id="CHEBI:138538"/>
        <dbReference type="EC" id="2.3.1.179"/>
    </reaction>
</comment>
<dbReference type="RefSeq" id="WP_345367212.1">
    <property type="nucleotide sequence ID" value="NZ_BAABII010000018.1"/>
</dbReference>
<dbReference type="CDD" id="cd00834">
    <property type="entry name" value="KAS_I_II"/>
    <property type="match status" value="1"/>
</dbReference>
<proteinExistence type="inferred from homology"/>
<keyword evidence="9 14" id="KW-0275">Fatty acid biosynthesis</keyword>
<dbReference type="InterPro" id="IPR016039">
    <property type="entry name" value="Thiolase-like"/>
</dbReference>
<dbReference type="PIRSF" id="PIRSF000447">
    <property type="entry name" value="KAS_II"/>
    <property type="match status" value="1"/>
</dbReference>
<protein>
    <recommendedName>
        <fullName evidence="4 14">3-oxoacyl-[acyl-carrier-protein] synthase 2</fullName>
        <ecNumber evidence="3 14">2.3.1.179</ecNumber>
    </recommendedName>
</protein>
<dbReference type="EC" id="2.3.1.179" evidence="3 14"/>
<evidence type="ECO:0000256" key="4">
    <source>
        <dbReference type="ARBA" id="ARBA00014657"/>
    </source>
</evidence>
<evidence type="ECO:0000256" key="8">
    <source>
        <dbReference type="ARBA" id="ARBA00023098"/>
    </source>
</evidence>
<dbReference type="InterPro" id="IPR018201">
    <property type="entry name" value="Ketoacyl_synth_AS"/>
</dbReference>
<keyword evidence="18" id="KW-1185">Reference proteome</keyword>
<keyword evidence="10 14" id="KW-0012">Acyltransferase</keyword>
<dbReference type="PROSITE" id="PS00606">
    <property type="entry name" value="KS3_1"/>
    <property type="match status" value="1"/>
</dbReference>
<keyword evidence="6 14" id="KW-0808">Transferase</keyword>